<keyword evidence="2" id="KW-1185">Reference proteome</keyword>
<sequence length="682" mass="77281">MEGTEDLSQIVEKLKLIVEDESANESKIASVAEQLVEMCENHIDKFMERPDLDPLSENEKPLLSALILIQQTLAENCKVFELVFLQSNLLNQLAKMITFYADITDFMVKDLSKACALEKFLCWSEAVPAEDIMKEALEIDQIPQLVINLCECRNVDLQHLKNCECLECIECEDVLAQETLPPQFRKPQLAHSKADHETPLMMESGKEGKIAFPLRCLQFHKAAICCVESYWSLLGCRSDTISKIIHSRPIPLPGEFWIGVGDMVAVASKEISWISYEPTSPTAPTLPEYVRAIILTDCPLPFRQGYRGLWLPDYAARALCKPSVLIPLERSDPIMTWKPLVYIGNACRPPPNELLAVVVNLIYVTLNSGKLEDILVILDGKGPWRAYQLIKSIDGRLRVEYLAILNALASHCEKGSRGLIACCIHNFLADWFVWLIHSTKPSNDELETLMDGINLYLPRIEVKRWPKSRLMYGAANALLKCCPSEKLHAQLEECIHYLTWDIGGRIAKNRRRMQPIPEELEAEDERLQIEALKSDLNENCKANLSLEKSQLTDFNMSRKQWPGETWLLPSRSTLSLFAIPEAKLKDAALVMRTKCPFLLRRLIYKPVVQSLNCEVMKVRSIRDIRQPSFAKIVCGMLNSGGGDIWIGLTEGSRVEGVFAHRSERDSFAQGQFCDMNMPQFLS</sequence>
<accession>A0A8S1CZI7</accession>
<evidence type="ECO:0000313" key="1">
    <source>
        <dbReference type="EMBL" id="CAB3373513.1"/>
    </source>
</evidence>
<gene>
    <name evidence="1" type="ORF">CLODIP_2_CD15183</name>
</gene>
<dbReference type="OrthoDB" id="10657225at2759"/>
<organism evidence="1 2">
    <name type="scientific">Cloeon dipterum</name>
    <dbReference type="NCBI Taxonomy" id="197152"/>
    <lineage>
        <taxon>Eukaryota</taxon>
        <taxon>Metazoa</taxon>
        <taxon>Ecdysozoa</taxon>
        <taxon>Arthropoda</taxon>
        <taxon>Hexapoda</taxon>
        <taxon>Insecta</taxon>
        <taxon>Pterygota</taxon>
        <taxon>Palaeoptera</taxon>
        <taxon>Ephemeroptera</taxon>
        <taxon>Pisciforma</taxon>
        <taxon>Baetidae</taxon>
        <taxon>Cloeon</taxon>
    </lineage>
</organism>
<dbReference type="AlphaFoldDB" id="A0A8S1CZI7"/>
<name>A0A8S1CZI7_9INSE</name>
<reference evidence="1 2" key="1">
    <citation type="submission" date="2020-04" db="EMBL/GenBank/DDBJ databases">
        <authorList>
            <person name="Alioto T."/>
            <person name="Alioto T."/>
            <person name="Gomez Garrido J."/>
        </authorList>
    </citation>
    <scope>NUCLEOTIDE SEQUENCE [LARGE SCALE GENOMIC DNA]</scope>
</reference>
<protein>
    <submittedName>
        <fullName evidence="1">Uncharacterized protein</fullName>
    </submittedName>
</protein>
<dbReference type="EMBL" id="CADEPI010000086">
    <property type="protein sequence ID" value="CAB3373513.1"/>
    <property type="molecule type" value="Genomic_DNA"/>
</dbReference>
<evidence type="ECO:0000313" key="2">
    <source>
        <dbReference type="Proteomes" id="UP000494165"/>
    </source>
</evidence>
<comment type="caution">
    <text evidence="1">The sequence shown here is derived from an EMBL/GenBank/DDBJ whole genome shotgun (WGS) entry which is preliminary data.</text>
</comment>
<dbReference type="Proteomes" id="UP000494165">
    <property type="component" value="Unassembled WGS sequence"/>
</dbReference>
<proteinExistence type="predicted"/>